<accession>A0A9P7RM77</accession>
<proteinExistence type="predicted"/>
<dbReference type="KEGG" id="more:E1B28_003431"/>
<comment type="caution">
    <text evidence="1">The sequence shown here is derived from an EMBL/GenBank/DDBJ whole genome shotgun (WGS) entry which is preliminary data.</text>
</comment>
<evidence type="ECO:0000313" key="2">
    <source>
        <dbReference type="Proteomes" id="UP001049176"/>
    </source>
</evidence>
<dbReference type="GeneID" id="66072507"/>
<gene>
    <name evidence="1" type="ORF">E1B28_003431</name>
</gene>
<dbReference type="Proteomes" id="UP001049176">
    <property type="component" value="Chromosome 11"/>
</dbReference>
<organism evidence="1 2">
    <name type="scientific">Marasmius oreades</name>
    <name type="common">fairy-ring Marasmius</name>
    <dbReference type="NCBI Taxonomy" id="181124"/>
    <lineage>
        <taxon>Eukaryota</taxon>
        <taxon>Fungi</taxon>
        <taxon>Dikarya</taxon>
        <taxon>Basidiomycota</taxon>
        <taxon>Agaricomycotina</taxon>
        <taxon>Agaricomycetes</taxon>
        <taxon>Agaricomycetidae</taxon>
        <taxon>Agaricales</taxon>
        <taxon>Marasmiineae</taxon>
        <taxon>Marasmiaceae</taxon>
        <taxon>Marasmius</taxon>
    </lineage>
</organism>
<keyword evidence="2" id="KW-1185">Reference proteome</keyword>
<evidence type="ECO:0000313" key="1">
    <source>
        <dbReference type="EMBL" id="KAG7085897.1"/>
    </source>
</evidence>
<dbReference type="RefSeq" id="XP_043002368.1">
    <property type="nucleotide sequence ID" value="XM_043160411.1"/>
</dbReference>
<name>A0A9P7RM77_9AGAR</name>
<dbReference type="EMBL" id="CM032191">
    <property type="protein sequence ID" value="KAG7085897.1"/>
    <property type="molecule type" value="Genomic_DNA"/>
</dbReference>
<dbReference type="OrthoDB" id="2340858at2759"/>
<reference evidence="1" key="1">
    <citation type="journal article" date="2021" name="Genome Biol. Evol.">
        <title>The assembled and annotated genome of the fairy-ring fungus Marasmius oreades.</title>
        <authorList>
            <person name="Hiltunen M."/>
            <person name="Ament-Velasquez S.L."/>
            <person name="Johannesson H."/>
        </authorList>
    </citation>
    <scope>NUCLEOTIDE SEQUENCE</scope>
    <source>
        <strain evidence="1">03SP1</strain>
    </source>
</reference>
<sequence length="259" mass="29800">MRAVLRRTPTQPIVYVEGDSAYIFFNKRVYACEIPTEMALEYFPIANDPKILVCLLVFVNHDSSKGTDPPIDLYKGNRVIIQASSPSPIPEHSSWIRKVNYHCTRIVIPRWTRRELIDNFRKAGVRNDEFIKRLMDSIRNGIEVDYRGVHQAKLVLKQKISKASSKALTFDENNPGVRATIQKLSACSLDQLDEECILSTLIDDAVHHVGLVPRDVYAYVLRVHNDYAMQEALWKCNWEDMAATLELFKFTYYLDSNTS</sequence>
<protein>
    <submittedName>
        <fullName evidence="1">Uncharacterized protein</fullName>
    </submittedName>
</protein>
<dbReference type="AlphaFoldDB" id="A0A9P7RM77"/>